<feature type="transmembrane region" description="Helical" evidence="1">
    <location>
        <begin position="12"/>
        <end position="43"/>
    </location>
</feature>
<reference evidence="2" key="1">
    <citation type="submission" date="2022-05" db="EMBL/GenBank/DDBJ databases">
        <title>Novel Pseudomonas spp. Isolated from a Rainbow Trout Aquaculture Facility.</title>
        <authorList>
            <person name="Testerman T."/>
            <person name="Graf J."/>
        </authorList>
    </citation>
    <scope>NUCLEOTIDE SEQUENCE</scope>
    <source>
        <strain evidence="2">ID1050</strain>
    </source>
</reference>
<evidence type="ECO:0000256" key="1">
    <source>
        <dbReference type="SAM" id="Phobius"/>
    </source>
</evidence>
<evidence type="ECO:0000313" key="2">
    <source>
        <dbReference type="EMBL" id="MDD0983759.1"/>
    </source>
</evidence>
<accession>A0ABT5N666</accession>
<dbReference type="Proteomes" id="UP001148189">
    <property type="component" value="Unassembled WGS sequence"/>
</dbReference>
<sequence length="62" mass="6756">MIMLFHRGKLLRVIMMAVVMIMAVVVMAMIMVVIMIVAVVVLVRGAQGFAHCVASMKVPVAK</sequence>
<protein>
    <submittedName>
        <fullName evidence="2">Uncharacterized protein</fullName>
    </submittedName>
</protein>
<organism evidence="2 3">
    <name type="scientific">Pseudomonas shahriarae</name>
    <dbReference type="NCBI Taxonomy" id="2745512"/>
    <lineage>
        <taxon>Bacteria</taxon>
        <taxon>Pseudomonadati</taxon>
        <taxon>Pseudomonadota</taxon>
        <taxon>Gammaproteobacteria</taxon>
        <taxon>Pseudomonadales</taxon>
        <taxon>Pseudomonadaceae</taxon>
        <taxon>Pseudomonas</taxon>
    </lineage>
</organism>
<evidence type="ECO:0000313" key="3">
    <source>
        <dbReference type="Proteomes" id="UP001148189"/>
    </source>
</evidence>
<proteinExistence type="predicted"/>
<gene>
    <name evidence="2" type="ORF">M5G21_02085</name>
</gene>
<keyword evidence="1" id="KW-0472">Membrane</keyword>
<dbReference type="EMBL" id="JAMDHD010000003">
    <property type="protein sequence ID" value="MDD0983759.1"/>
    <property type="molecule type" value="Genomic_DNA"/>
</dbReference>
<keyword evidence="1" id="KW-0812">Transmembrane</keyword>
<name>A0ABT5N666_9PSED</name>
<keyword evidence="3" id="KW-1185">Reference proteome</keyword>
<comment type="caution">
    <text evidence="2">The sequence shown here is derived from an EMBL/GenBank/DDBJ whole genome shotgun (WGS) entry which is preliminary data.</text>
</comment>
<keyword evidence="1" id="KW-1133">Transmembrane helix</keyword>